<name>A0A1Y2HRD7_9FUNG</name>
<feature type="compositionally biased region" description="Basic residues" evidence="1">
    <location>
        <begin position="153"/>
        <end position="164"/>
    </location>
</feature>
<dbReference type="SMART" id="SM00320">
    <property type="entry name" value="WD40"/>
    <property type="match status" value="3"/>
</dbReference>
<dbReference type="InterPro" id="IPR049092">
    <property type="entry name" value="MIOS_a-sol"/>
</dbReference>
<dbReference type="Pfam" id="PF21719">
    <property type="entry name" value="MIOS_a-sol"/>
    <property type="match status" value="1"/>
</dbReference>
<feature type="region of interest" description="Disordered" evidence="1">
    <location>
        <begin position="145"/>
        <end position="171"/>
    </location>
</feature>
<feature type="region of interest" description="Disordered" evidence="1">
    <location>
        <begin position="229"/>
        <end position="268"/>
    </location>
</feature>
<dbReference type="STRING" id="765915.A0A1Y2HRD7"/>
<dbReference type="InterPro" id="IPR036322">
    <property type="entry name" value="WD40_repeat_dom_sf"/>
</dbReference>
<reference evidence="3 4" key="1">
    <citation type="submission" date="2016-07" db="EMBL/GenBank/DDBJ databases">
        <title>Pervasive Adenine N6-methylation of Active Genes in Fungi.</title>
        <authorList>
            <consortium name="DOE Joint Genome Institute"/>
            <person name="Mondo S.J."/>
            <person name="Dannebaum R.O."/>
            <person name="Kuo R.C."/>
            <person name="Labutti K."/>
            <person name="Haridas S."/>
            <person name="Kuo A."/>
            <person name="Salamov A."/>
            <person name="Ahrendt S.R."/>
            <person name="Lipzen A."/>
            <person name="Sullivan W."/>
            <person name="Andreopoulos W.B."/>
            <person name="Clum A."/>
            <person name="Lindquist E."/>
            <person name="Daum C."/>
            <person name="Ramamoorthy G.K."/>
            <person name="Gryganskyi A."/>
            <person name="Culley D."/>
            <person name="Magnuson J.K."/>
            <person name="James T.Y."/>
            <person name="O'Malley M.A."/>
            <person name="Stajich J.E."/>
            <person name="Spatafora J.W."/>
            <person name="Visel A."/>
            <person name="Grigoriev I.V."/>
        </authorList>
    </citation>
    <scope>NUCLEOTIDE SEQUENCE [LARGE SCALE GENOMIC DNA]</scope>
    <source>
        <strain evidence="3 4">PL171</strain>
    </source>
</reference>
<organism evidence="3 4">
    <name type="scientific">Catenaria anguillulae PL171</name>
    <dbReference type="NCBI Taxonomy" id="765915"/>
    <lineage>
        <taxon>Eukaryota</taxon>
        <taxon>Fungi</taxon>
        <taxon>Fungi incertae sedis</taxon>
        <taxon>Blastocladiomycota</taxon>
        <taxon>Blastocladiomycetes</taxon>
        <taxon>Blastocladiales</taxon>
        <taxon>Catenariaceae</taxon>
        <taxon>Catenaria</taxon>
    </lineage>
</organism>
<sequence length="1117" mass="118058">MSVSRPRRTLWSPHGHHHLHTHTQETAHGQSHDPRVLVASHDVRLYAFHHSSASFRHVLSLSDPLLQNWKCLAWSPDPAAPDIVSAGLANGKIALVRLPSAAQVLDSMEGAVGVSSSVSAPLATNGTATADGSMSYISGLGPLASAAGNTPSTHHRHYPHHQHPHSSPATAHAPLTSSIVAELSLRFPRACHSLDFNNHDPTLLASGHEKTRNEHCLLIWDIEAHTRSNGSSPIDGLAGDSRGLGTSAMNPPMHARHHSGGDPRRTSGLGASASLSKGFGSMMISSGIVDDMALYQSSSAYPGSSVMTNSNRYSFTGQRTDRTAIHTSPRTHSSTPLYQYGSSESVSSLAWLRDHHRHIVAGMGLKYLRMFDLRVDSASGPVLAYSTRAVFGVTPDPFNAHRFASYAEDGVVKVWDVRRVGEPVVVVPPPSVLDAGKGASGVGAGANRDARDAAGAGAASASIVHIAFAPNRAGVLGVVYRDMPGLKVYELIDQPAPTTPLVPLADTGSDLGSRGAAAGGGGGAGSVGLGSGDSMCVLRTRVCGSTSAAAFDFAPPTDKGACQVVLLSRPAAYGGGQTGQGQGGQQQGGTGVAGSLSAAVAAAAAAGGGVGPGAGVGPIGGGPGPTASAGGPSNAGNSGGGASPPGPVTSSAAALNTVAGEYRLELVTLYNTPQAAWNPNASLAIAGGTMVTFKAPDVLPGLTAQEDLTTVMKRRALSGYSMNVGVNQAITAQDGSDSGLRLLWEWIARMERLLAQNRVQIGGLDFSWLGVQRVLQGLTANASTQTKDAFSTVYTSTQRRLALSFCGWSGRDELEVELQRLERSGQYEKAALWAFLHSDLTRAIQALLASKDEKLHLVSAALAGYVESPQPAWIHLCRSLSQELTRPELRTMFTYFSTNDWTTVVFETLEMHERLLVALRYFPDAELLDYVERVTEQAVYDGDLHGILMTGCSPEGVELLQRYVDMTADVQTAALAMSFAVPRRFKDTRVMMWVDEYRDFLDHQQLFFVRAHLDIALARVSGPENVDIAPQVHARCNFCNQSISQSVFLPGIKDREGRRVALNAAALGSMPKQKTNACPNCRKSLPRCSYASSLWALRSNSGVRATSPLPARAPRRT</sequence>
<feature type="compositionally biased region" description="Low complexity" evidence="1">
    <location>
        <begin position="625"/>
        <end position="636"/>
    </location>
</feature>
<dbReference type="GO" id="GO:0005737">
    <property type="term" value="C:cytoplasm"/>
    <property type="evidence" value="ECO:0007669"/>
    <property type="project" value="TreeGrafter"/>
</dbReference>
<dbReference type="OrthoDB" id="341486at2759"/>
<feature type="compositionally biased region" description="Basic residues" evidence="1">
    <location>
        <begin position="1"/>
        <end position="21"/>
    </location>
</feature>
<protein>
    <recommendedName>
        <fullName evidence="2">MIOS-like alpha-solenoid domain-containing protein</fullName>
    </recommendedName>
</protein>
<feature type="region of interest" description="Disordered" evidence="1">
    <location>
        <begin position="1"/>
        <end position="33"/>
    </location>
</feature>
<dbReference type="AlphaFoldDB" id="A0A1Y2HRD7"/>
<dbReference type="SUPFAM" id="SSF50978">
    <property type="entry name" value="WD40 repeat-like"/>
    <property type="match status" value="1"/>
</dbReference>
<dbReference type="PANTHER" id="PTHR16453:SF9">
    <property type="entry name" value="GATOR COMPLEX PROTEIN MIOS"/>
    <property type="match status" value="1"/>
</dbReference>
<dbReference type="Pfam" id="PF21720">
    <property type="entry name" value="MIOS_WD40"/>
    <property type="match status" value="1"/>
</dbReference>
<comment type="caution">
    <text evidence="3">The sequence shown here is derived from an EMBL/GenBank/DDBJ whole genome shotgun (WGS) entry which is preliminary data.</text>
</comment>
<dbReference type="PANTHER" id="PTHR16453">
    <property type="entry name" value="WD40 DOMAIN-CONTAINING PROTEIN MIO FAMILY MEMBER"/>
    <property type="match status" value="1"/>
</dbReference>
<dbReference type="InterPro" id="IPR037593">
    <property type="entry name" value="MIOS/Sea4"/>
</dbReference>
<evidence type="ECO:0000259" key="2">
    <source>
        <dbReference type="Pfam" id="PF21719"/>
    </source>
</evidence>
<dbReference type="GO" id="GO:1904263">
    <property type="term" value="P:positive regulation of TORC1 signaling"/>
    <property type="evidence" value="ECO:0007669"/>
    <property type="project" value="TreeGrafter"/>
</dbReference>
<evidence type="ECO:0000313" key="4">
    <source>
        <dbReference type="Proteomes" id="UP000193411"/>
    </source>
</evidence>
<dbReference type="Proteomes" id="UP000193411">
    <property type="component" value="Unassembled WGS sequence"/>
</dbReference>
<accession>A0A1Y2HRD7</accession>
<dbReference type="InterPro" id="IPR001680">
    <property type="entry name" value="WD40_rpt"/>
</dbReference>
<feature type="compositionally biased region" description="Basic and acidic residues" evidence="1">
    <location>
        <begin position="22"/>
        <end position="33"/>
    </location>
</feature>
<dbReference type="InterPro" id="IPR015943">
    <property type="entry name" value="WD40/YVTN_repeat-like_dom_sf"/>
</dbReference>
<proteinExistence type="predicted"/>
<feature type="region of interest" description="Disordered" evidence="1">
    <location>
        <begin position="617"/>
        <end position="649"/>
    </location>
</feature>
<evidence type="ECO:0000256" key="1">
    <source>
        <dbReference type="SAM" id="MobiDB-lite"/>
    </source>
</evidence>
<keyword evidence="4" id="KW-1185">Reference proteome</keyword>
<dbReference type="EMBL" id="MCFL01000018">
    <property type="protein sequence ID" value="ORZ36253.1"/>
    <property type="molecule type" value="Genomic_DNA"/>
</dbReference>
<dbReference type="Gene3D" id="2.130.10.10">
    <property type="entry name" value="YVTN repeat-like/Quinoprotein amine dehydrogenase"/>
    <property type="match status" value="1"/>
</dbReference>
<evidence type="ECO:0000313" key="3">
    <source>
        <dbReference type="EMBL" id="ORZ36253.1"/>
    </source>
</evidence>
<gene>
    <name evidence="3" type="ORF">BCR44DRAFT_1402268</name>
</gene>
<feature type="domain" description="MIOS-like alpha-solenoid" evidence="2">
    <location>
        <begin position="712"/>
        <end position="914"/>
    </location>
</feature>